<dbReference type="Proteomes" id="UP000317318">
    <property type="component" value="Chromosome"/>
</dbReference>
<name>A0A517QZW5_9PLAN</name>
<proteinExistence type="predicted"/>
<sequence>MSSFQISEEQEVPRLLPHIDLPEYTFITGRGLPHPYRDPRGHSHQKKNRTPKPLNAEAWAENRAYLLAIDLFNYGYYWESHDGWDRLCRVSGADTEVGKFLKGLVKMAAAGMKVREQSIHGVRRHAASAGEVFADVAAEAGNEYYCGLELTMLQFAADRAAQLSYKRDLPLGQPLRVFPFLLQPEPMPLG</sequence>
<dbReference type="AlphaFoldDB" id="A0A517QZW5"/>
<dbReference type="InterPro" id="IPR005500">
    <property type="entry name" value="DUF309"/>
</dbReference>
<protein>
    <recommendedName>
        <fullName evidence="3">DUF309 domain-containing protein</fullName>
    </recommendedName>
</protein>
<dbReference type="Gene3D" id="1.10.3450.10">
    <property type="entry name" value="TTHA0068-like"/>
    <property type="match status" value="1"/>
</dbReference>
<dbReference type="Pfam" id="PF03745">
    <property type="entry name" value="DUF309"/>
    <property type="match status" value="1"/>
</dbReference>
<dbReference type="RefSeq" id="WP_145363331.1">
    <property type="nucleotide sequence ID" value="NZ_CP036268.1"/>
</dbReference>
<evidence type="ECO:0008006" key="3">
    <source>
        <dbReference type="Google" id="ProtNLM"/>
    </source>
</evidence>
<evidence type="ECO:0000313" key="1">
    <source>
        <dbReference type="EMBL" id="QDT37195.1"/>
    </source>
</evidence>
<dbReference type="SUPFAM" id="SSF140663">
    <property type="entry name" value="TTHA0068-like"/>
    <property type="match status" value="1"/>
</dbReference>
<accession>A0A517QZW5</accession>
<dbReference type="EMBL" id="CP036268">
    <property type="protein sequence ID" value="QDT37195.1"/>
    <property type="molecule type" value="Genomic_DNA"/>
</dbReference>
<dbReference type="OrthoDB" id="9799942at2"/>
<keyword evidence="2" id="KW-1185">Reference proteome</keyword>
<organism evidence="1 2">
    <name type="scientific">Stratiformator vulcanicus</name>
    <dbReference type="NCBI Taxonomy" id="2527980"/>
    <lineage>
        <taxon>Bacteria</taxon>
        <taxon>Pseudomonadati</taxon>
        <taxon>Planctomycetota</taxon>
        <taxon>Planctomycetia</taxon>
        <taxon>Planctomycetales</taxon>
        <taxon>Planctomycetaceae</taxon>
        <taxon>Stratiformator</taxon>
    </lineage>
</organism>
<dbReference type="InterPro" id="IPR023203">
    <property type="entry name" value="TTHA0068_sf"/>
</dbReference>
<dbReference type="KEGG" id="svp:Pan189_15670"/>
<reference evidence="1 2" key="1">
    <citation type="submission" date="2019-02" db="EMBL/GenBank/DDBJ databases">
        <title>Deep-cultivation of Planctomycetes and their phenomic and genomic characterization uncovers novel biology.</title>
        <authorList>
            <person name="Wiegand S."/>
            <person name="Jogler M."/>
            <person name="Boedeker C."/>
            <person name="Pinto D."/>
            <person name="Vollmers J."/>
            <person name="Rivas-Marin E."/>
            <person name="Kohn T."/>
            <person name="Peeters S.H."/>
            <person name="Heuer A."/>
            <person name="Rast P."/>
            <person name="Oberbeckmann S."/>
            <person name="Bunk B."/>
            <person name="Jeske O."/>
            <person name="Meyerdierks A."/>
            <person name="Storesund J.E."/>
            <person name="Kallscheuer N."/>
            <person name="Luecker S."/>
            <person name="Lage O.M."/>
            <person name="Pohl T."/>
            <person name="Merkel B.J."/>
            <person name="Hornburger P."/>
            <person name="Mueller R.-W."/>
            <person name="Bruemmer F."/>
            <person name="Labrenz M."/>
            <person name="Spormann A.M."/>
            <person name="Op den Camp H."/>
            <person name="Overmann J."/>
            <person name="Amann R."/>
            <person name="Jetten M.S.M."/>
            <person name="Mascher T."/>
            <person name="Medema M.H."/>
            <person name="Devos D.P."/>
            <person name="Kaster A.-K."/>
            <person name="Ovreas L."/>
            <person name="Rohde M."/>
            <person name="Galperin M.Y."/>
            <person name="Jogler C."/>
        </authorList>
    </citation>
    <scope>NUCLEOTIDE SEQUENCE [LARGE SCALE GENOMIC DNA]</scope>
    <source>
        <strain evidence="1 2">Pan189</strain>
    </source>
</reference>
<gene>
    <name evidence="1" type="ORF">Pan189_15670</name>
</gene>
<evidence type="ECO:0000313" key="2">
    <source>
        <dbReference type="Proteomes" id="UP000317318"/>
    </source>
</evidence>